<dbReference type="Proteomes" id="UP001201980">
    <property type="component" value="Unassembled WGS sequence"/>
</dbReference>
<evidence type="ECO:0000313" key="2">
    <source>
        <dbReference type="Proteomes" id="UP001201980"/>
    </source>
</evidence>
<organism evidence="1 2">
    <name type="scientific">Zalerion maritima</name>
    <dbReference type="NCBI Taxonomy" id="339359"/>
    <lineage>
        <taxon>Eukaryota</taxon>
        <taxon>Fungi</taxon>
        <taxon>Dikarya</taxon>
        <taxon>Ascomycota</taxon>
        <taxon>Pezizomycotina</taxon>
        <taxon>Sordariomycetes</taxon>
        <taxon>Lulworthiomycetidae</taxon>
        <taxon>Lulworthiales</taxon>
        <taxon>Lulworthiaceae</taxon>
        <taxon>Zalerion</taxon>
    </lineage>
</organism>
<dbReference type="AlphaFoldDB" id="A0AAD5RMU5"/>
<accession>A0AAD5RMU5</accession>
<evidence type="ECO:0000313" key="1">
    <source>
        <dbReference type="EMBL" id="KAJ2898201.1"/>
    </source>
</evidence>
<gene>
    <name evidence="1" type="ORF">MKZ38_004127</name>
</gene>
<dbReference type="EMBL" id="JAKWBI020000240">
    <property type="protein sequence ID" value="KAJ2898201.1"/>
    <property type="molecule type" value="Genomic_DNA"/>
</dbReference>
<comment type="caution">
    <text evidence="1">The sequence shown here is derived from an EMBL/GenBank/DDBJ whole genome shotgun (WGS) entry which is preliminary data.</text>
</comment>
<name>A0AAD5RMU5_9PEZI</name>
<keyword evidence="2" id="KW-1185">Reference proteome</keyword>
<sequence length="241" mass="26122">MDVSCVSHKLGIGDPQAETKAGCFSSPSKEMSCLTYQPPSFSLLTAPRRTPASAPSLAGLLYAAVPPSHQALDALFDTGMNCQHGPRSAQPPQPSRYLERLKCTGTTTKPSAWTGGEGTQEGGEKGSIHIRGALAVFDSSKCDPSIFNPRCLGRLGRTLIATYFELFFFLLCSSKSWETMKQIIPRESQSDTPVLWHSCGGGLVWDLVHPEAIVALFGVPVPQQSQCPEDCSPTIKWWPRP</sequence>
<reference evidence="1" key="1">
    <citation type="submission" date="2022-07" db="EMBL/GenBank/DDBJ databases">
        <title>Draft genome sequence of Zalerion maritima ATCC 34329, a (micro)plastics degrading marine fungus.</title>
        <authorList>
            <person name="Paco A."/>
            <person name="Goncalves M.F.M."/>
            <person name="Rocha-Santos T.A.P."/>
            <person name="Alves A."/>
        </authorList>
    </citation>
    <scope>NUCLEOTIDE SEQUENCE</scope>
    <source>
        <strain evidence="1">ATCC 34329</strain>
    </source>
</reference>
<proteinExistence type="predicted"/>
<protein>
    <submittedName>
        <fullName evidence="1">Uncharacterized protein</fullName>
    </submittedName>
</protein>